<protein>
    <submittedName>
        <fullName evidence="1">Uncharacterized protein</fullName>
    </submittedName>
</protein>
<name>A0A9P6PPU0_9FUNG</name>
<sequence>MTESIIRNCFAHVPTIPEAMKEILRTNAKDGKDDEMEQLKRELMELYPGSADAFKKQKDFGVPTYLKCCEGKGPTRQLTDIVTVVSSNERFKKYFLPPGSVVLIDEDQEGGDEDDDLSDEDYYLLDSGDGTKDNNEVKSLGVVSSQESGVLEEETDEQILQGLHDAFNLFRAVVSQVARRQSKSSGVPPTPSLSRSIALIF</sequence>
<evidence type="ECO:0000313" key="1">
    <source>
        <dbReference type="EMBL" id="KAG0251464.1"/>
    </source>
</evidence>
<dbReference type="OrthoDB" id="2448410at2759"/>
<gene>
    <name evidence="1" type="ORF">BG011_007596</name>
</gene>
<dbReference type="EMBL" id="JAAAJA010000592">
    <property type="protein sequence ID" value="KAG0251464.1"/>
    <property type="molecule type" value="Genomic_DNA"/>
</dbReference>
<dbReference type="AlphaFoldDB" id="A0A9P6PPU0"/>
<keyword evidence="2" id="KW-1185">Reference proteome</keyword>
<organism evidence="1 2">
    <name type="scientific">Mortierella polycephala</name>
    <dbReference type="NCBI Taxonomy" id="41804"/>
    <lineage>
        <taxon>Eukaryota</taxon>
        <taxon>Fungi</taxon>
        <taxon>Fungi incertae sedis</taxon>
        <taxon>Mucoromycota</taxon>
        <taxon>Mortierellomycotina</taxon>
        <taxon>Mortierellomycetes</taxon>
        <taxon>Mortierellales</taxon>
        <taxon>Mortierellaceae</taxon>
        <taxon>Mortierella</taxon>
    </lineage>
</organism>
<evidence type="ECO:0000313" key="2">
    <source>
        <dbReference type="Proteomes" id="UP000726737"/>
    </source>
</evidence>
<reference evidence="1" key="1">
    <citation type="journal article" date="2020" name="Fungal Divers.">
        <title>Resolving the Mortierellaceae phylogeny through synthesis of multi-gene phylogenetics and phylogenomics.</title>
        <authorList>
            <person name="Vandepol N."/>
            <person name="Liber J."/>
            <person name="Desiro A."/>
            <person name="Na H."/>
            <person name="Kennedy M."/>
            <person name="Barry K."/>
            <person name="Grigoriev I.V."/>
            <person name="Miller A.N."/>
            <person name="O'Donnell K."/>
            <person name="Stajich J.E."/>
            <person name="Bonito G."/>
        </authorList>
    </citation>
    <scope>NUCLEOTIDE SEQUENCE</scope>
    <source>
        <strain evidence="1">KOD948</strain>
    </source>
</reference>
<proteinExistence type="predicted"/>
<dbReference type="Proteomes" id="UP000726737">
    <property type="component" value="Unassembled WGS sequence"/>
</dbReference>
<comment type="caution">
    <text evidence="1">The sequence shown here is derived from an EMBL/GenBank/DDBJ whole genome shotgun (WGS) entry which is preliminary data.</text>
</comment>
<accession>A0A9P6PPU0</accession>